<proteinExistence type="predicted"/>
<dbReference type="PROSITE" id="PS00625">
    <property type="entry name" value="RCC1_1"/>
    <property type="match status" value="1"/>
</dbReference>
<feature type="repeat" description="RCC1" evidence="3">
    <location>
        <begin position="326"/>
        <end position="389"/>
    </location>
</feature>
<dbReference type="PANTHER" id="PTHR45982">
    <property type="entry name" value="REGULATOR OF CHROMOSOME CONDENSATION"/>
    <property type="match status" value="1"/>
</dbReference>
<keyword evidence="1" id="KW-0344">Guanine-nucleotide releasing factor</keyword>
<comment type="caution">
    <text evidence="6">The sequence shown here is derived from an EMBL/GenBank/DDBJ whole genome shotgun (WGS) entry which is preliminary data.</text>
</comment>
<feature type="domain" description="RCC1-like" evidence="5">
    <location>
        <begin position="85"/>
        <end position="502"/>
    </location>
</feature>
<dbReference type="PRINTS" id="PR00633">
    <property type="entry name" value="RCCNDNSATION"/>
</dbReference>
<feature type="compositionally biased region" description="Low complexity" evidence="4">
    <location>
        <begin position="1"/>
        <end position="10"/>
    </location>
</feature>
<dbReference type="PROSITE" id="PS50012">
    <property type="entry name" value="RCC1_3"/>
    <property type="match status" value="5"/>
</dbReference>
<feature type="repeat" description="RCC1" evidence="3">
    <location>
        <begin position="216"/>
        <end position="268"/>
    </location>
</feature>
<keyword evidence="7" id="KW-1185">Reference proteome</keyword>
<evidence type="ECO:0000313" key="6">
    <source>
        <dbReference type="EMBL" id="KAK4041979.1"/>
    </source>
</evidence>
<dbReference type="PROSITE" id="PS00626">
    <property type="entry name" value="RCC1_2"/>
    <property type="match status" value="2"/>
</dbReference>
<keyword evidence="2" id="KW-0677">Repeat</keyword>
<dbReference type="GO" id="GO:0005085">
    <property type="term" value="F:guanyl-nucleotide exchange factor activity"/>
    <property type="evidence" value="ECO:0007669"/>
    <property type="project" value="TreeGrafter"/>
</dbReference>
<feature type="repeat" description="RCC1" evidence="3">
    <location>
        <begin position="139"/>
        <end position="215"/>
    </location>
</feature>
<dbReference type="Proteomes" id="UP001303115">
    <property type="component" value="Unassembled WGS sequence"/>
</dbReference>
<dbReference type="InterPro" id="IPR058923">
    <property type="entry name" value="RCC1-like_dom"/>
</dbReference>
<dbReference type="AlphaFoldDB" id="A0AAN6PJ70"/>
<feature type="repeat" description="RCC1" evidence="3">
    <location>
        <begin position="269"/>
        <end position="325"/>
    </location>
</feature>
<sequence>MAPRKPTTSTRTRKGVPAKRTRESDAAVAGGRHKRQKTSATTESLIQAQAASAGPRPAPRPQTARQRASIALPVLNHRPTQPLNIYSLGANSGGELGLGPSVKSGNVGKPRLNPYLSGSVGVVQVSLGAMHGVALTLDNRILTWGVNDHGALGRDTTWEENLVDMDADNSDSDDEGELNPRESTPSPVDTSAVPPDTVFTQVAATDNATFALTSTGRVYGWGSFRSEDGNLSFTPTVQVQSRPALILLVKDVVKICCGSNHVMALTANGFVYTWGRGTDGQLGRRFSSRIVDWNKQGLIPRKVAQLKDIVEIGTGSNHSFAIERPGLVYGWGFNNASQIGVVDDAGEYESAYDFAITVAVPSLVKSLVGFPRIRQITGGNFHSIAVTEDGRCLTWGRLYSFATGLKIDTLPPQFVVLDSRGKPSFLRVPTTVQGLSPTFVAAASEHSLAATTDEKIYTWGLNLTKQIGQKEEEVELATRISHPSVADKRFVWAGAGAQYSMLGELAAPN</sequence>
<evidence type="ECO:0000259" key="5">
    <source>
        <dbReference type="Pfam" id="PF25390"/>
    </source>
</evidence>
<feature type="region of interest" description="Disordered" evidence="4">
    <location>
        <begin position="1"/>
        <end position="65"/>
    </location>
</feature>
<protein>
    <recommendedName>
        <fullName evidence="5">RCC1-like domain-containing protein</fullName>
    </recommendedName>
</protein>
<reference evidence="7" key="1">
    <citation type="journal article" date="2023" name="Mol. Phylogenet. Evol.">
        <title>Genome-scale phylogeny and comparative genomics of the fungal order Sordariales.</title>
        <authorList>
            <person name="Hensen N."/>
            <person name="Bonometti L."/>
            <person name="Westerberg I."/>
            <person name="Brannstrom I.O."/>
            <person name="Guillou S."/>
            <person name="Cros-Aarteil S."/>
            <person name="Calhoun S."/>
            <person name="Haridas S."/>
            <person name="Kuo A."/>
            <person name="Mondo S."/>
            <person name="Pangilinan J."/>
            <person name="Riley R."/>
            <person name="LaButti K."/>
            <person name="Andreopoulos B."/>
            <person name="Lipzen A."/>
            <person name="Chen C."/>
            <person name="Yan M."/>
            <person name="Daum C."/>
            <person name="Ng V."/>
            <person name="Clum A."/>
            <person name="Steindorff A."/>
            <person name="Ohm R.A."/>
            <person name="Martin F."/>
            <person name="Silar P."/>
            <person name="Natvig D.O."/>
            <person name="Lalanne C."/>
            <person name="Gautier V."/>
            <person name="Ament-Velasquez S.L."/>
            <person name="Kruys A."/>
            <person name="Hutchinson M.I."/>
            <person name="Powell A.J."/>
            <person name="Barry K."/>
            <person name="Miller A.N."/>
            <person name="Grigoriev I.V."/>
            <person name="Debuchy R."/>
            <person name="Gladieux P."/>
            <person name="Hiltunen Thoren M."/>
            <person name="Johannesson H."/>
        </authorList>
    </citation>
    <scope>NUCLEOTIDE SEQUENCE [LARGE SCALE GENOMIC DNA]</scope>
    <source>
        <strain evidence="7">CBS 284.82</strain>
    </source>
</reference>
<dbReference type="GO" id="GO:0005737">
    <property type="term" value="C:cytoplasm"/>
    <property type="evidence" value="ECO:0007669"/>
    <property type="project" value="TreeGrafter"/>
</dbReference>
<dbReference type="InterPro" id="IPR000408">
    <property type="entry name" value="Reg_chr_condens"/>
</dbReference>
<dbReference type="SUPFAM" id="SSF50985">
    <property type="entry name" value="RCC1/BLIP-II"/>
    <property type="match status" value="1"/>
</dbReference>
<dbReference type="PANTHER" id="PTHR45982:SF1">
    <property type="entry name" value="REGULATOR OF CHROMOSOME CONDENSATION"/>
    <property type="match status" value="1"/>
</dbReference>
<feature type="compositionally biased region" description="Low complexity" evidence="4">
    <location>
        <begin position="47"/>
        <end position="65"/>
    </location>
</feature>
<dbReference type="Pfam" id="PF25390">
    <property type="entry name" value="WD40_RLD"/>
    <property type="match status" value="1"/>
</dbReference>
<feature type="compositionally biased region" description="Acidic residues" evidence="4">
    <location>
        <begin position="165"/>
        <end position="177"/>
    </location>
</feature>
<name>A0AAN6PJ70_9PEZI</name>
<evidence type="ECO:0000256" key="4">
    <source>
        <dbReference type="SAM" id="MobiDB-lite"/>
    </source>
</evidence>
<accession>A0AAN6PJ70</accession>
<dbReference type="EMBL" id="MU854348">
    <property type="protein sequence ID" value="KAK4041979.1"/>
    <property type="molecule type" value="Genomic_DNA"/>
</dbReference>
<dbReference type="Gene3D" id="2.130.10.30">
    <property type="entry name" value="Regulator of chromosome condensation 1/beta-lactamase-inhibitor protein II"/>
    <property type="match status" value="1"/>
</dbReference>
<evidence type="ECO:0000313" key="7">
    <source>
        <dbReference type="Proteomes" id="UP001303115"/>
    </source>
</evidence>
<organism evidence="6 7">
    <name type="scientific">Parachaetomium inaequale</name>
    <dbReference type="NCBI Taxonomy" id="2588326"/>
    <lineage>
        <taxon>Eukaryota</taxon>
        <taxon>Fungi</taxon>
        <taxon>Dikarya</taxon>
        <taxon>Ascomycota</taxon>
        <taxon>Pezizomycotina</taxon>
        <taxon>Sordariomycetes</taxon>
        <taxon>Sordariomycetidae</taxon>
        <taxon>Sordariales</taxon>
        <taxon>Chaetomiaceae</taxon>
        <taxon>Parachaetomium</taxon>
    </lineage>
</organism>
<evidence type="ECO:0000256" key="2">
    <source>
        <dbReference type="ARBA" id="ARBA00022737"/>
    </source>
</evidence>
<dbReference type="InterPro" id="IPR009091">
    <property type="entry name" value="RCC1/BLIP-II"/>
</dbReference>
<dbReference type="InterPro" id="IPR051553">
    <property type="entry name" value="Ran_GTPase-activating"/>
</dbReference>
<feature type="repeat" description="RCC1" evidence="3">
    <location>
        <begin position="83"/>
        <end position="138"/>
    </location>
</feature>
<feature type="region of interest" description="Disordered" evidence="4">
    <location>
        <begin position="165"/>
        <end position="194"/>
    </location>
</feature>
<evidence type="ECO:0000256" key="1">
    <source>
        <dbReference type="ARBA" id="ARBA00022658"/>
    </source>
</evidence>
<evidence type="ECO:0000256" key="3">
    <source>
        <dbReference type="PROSITE-ProRule" id="PRU00235"/>
    </source>
</evidence>
<gene>
    <name evidence="6" type="ORF">C8A01DRAFT_14368</name>
</gene>